<dbReference type="InterPro" id="IPR057721">
    <property type="entry name" value="BCD1_alpha/beta"/>
</dbReference>
<evidence type="ECO:0000313" key="9">
    <source>
        <dbReference type="EMBL" id="KAJ5074915.1"/>
    </source>
</evidence>
<dbReference type="PROSITE" id="PS51083">
    <property type="entry name" value="ZF_HIT"/>
    <property type="match status" value="1"/>
</dbReference>
<keyword evidence="4" id="KW-0862">Zinc</keyword>
<dbReference type="PANTHER" id="PTHR13483:SF3">
    <property type="entry name" value="BOX C_D SNORNA PROTEIN 1"/>
    <property type="match status" value="1"/>
</dbReference>
<organism evidence="9 10">
    <name type="scientific">Anaeramoeba ignava</name>
    <name type="common">Anaerobic marine amoeba</name>
    <dbReference type="NCBI Taxonomy" id="1746090"/>
    <lineage>
        <taxon>Eukaryota</taxon>
        <taxon>Metamonada</taxon>
        <taxon>Anaeramoebidae</taxon>
        <taxon>Anaeramoeba</taxon>
    </lineage>
</organism>
<gene>
    <name evidence="9" type="ORF">M0811_07958</name>
</gene>
<dbReference type="AlphaFoldDB" id="A0A9Q0LPJ2"/>
<dbReference type="GO" id="GO:0000492">
    <property type="term" value="P:box C/D snoRNP assembly"/>
    <property type="evidence" value="ECO:0007669"/>
    <property type="project" value="TreeGrafter"/>
</dbReference>
<evidence type="ECO:0000256" key="4">
    <source>
        <dbReference type="ARBA" id="ARBA00022833"/>
    </source>
</evidence>
<keyword evidence="10" id="KW-1185">Reference proteome</keyword>
<evidence type="ECO:0000256" key="7">
    <source>
        <dbReference type="PROSITE-ProRule" id="PRU00453"/>
    </source>
</evidence>
<dbReference type="OrthoDB" id="272357at2759"/>
<accession>A0A9Q0LPJ2</accession>
<dbReference type="EMBL" id="JAPDFW010000068">
    <property type="protein sequence ID" value="KAJ5074915.1"/>
    <property type="molecule type" value="Genomic_DNA"/>
</dbReference>
<dbReference type="GO" id="GO:0000463">
    <property type="term" value="P:maturation of LSU-rRNA from tricistronic rRNA transcript (SSU-rRNA, 5.8S rRNA, LSU-rRNA)"/>
    <property type="evidence" value="ECO:0007669"/>
    <property type="project" value="TreeGrafter"/>
</dbReference>
<evidence type="ECO:0000313" key="10">
    <source>
        <dbReference type="Proteomes" id="UP001149090"/>
    </source>
</evidence>
<evidence type="ECO:0000256" key="3">
    <source>
        <dbReference type="ARBA" id="ARBA00022771"/>
    </source>
</evidence>
<dbReference type="PANTHER" id="PTHR13483">
    <property type="entry name" value="BOX C_D SNORNA PROTEIN 1-RELATED"/>
    <property type="match status" value="1"/>
</dbReference>
<dbReference type="Gene3D" id="3.30.60.190">
    <property type="match status" value="1"/>
</dbReference>
<dbReference type="CDD" id="cd23023">
    <property type="entry name" value="zf-HIT_BCD1"/>
    <property type="match status" value="1"/>
</dbReference>
<dbReference type="SUPFAM" id="SSF144232">
    <property type="entry name" value="HIT/MYND zinc finger-like"/>
    <property type="match status" value="1"/>
</dbReference>
<dbReference type="GO" id="GO:0005634">
    <property type="term" value="C:nucleus"/>
    <property type="evidence" value="ECO:0007669"/>
    <property type="project" value="TreeGrafter"/>
</dbReference>
<evidence type="ECO:0000256" key="5">
    <source>
        <dbReference type="ARBA" id="ARBA00049598"/>
    </source>
</evidence>
<keyword evidence="3 7" id="KW-0863">Zinc-finger</keyword>
<name>A0A9Q0LPJ2_ANAIG</name>
<evidence type="ECO:0000256" key="6">
    <source>
        <dbReference type="ARBA" id="ARBA00049654"/>
    </source>
</evidence>
<feature type="domain" description="HIT-type" evidence="8">
    <location>
        <begin position="8"/>
        <end position="41"/>
    </location>
</feature>
<dbReference type="GO" id="GO:0070761">
    <property type="term" value="C:pre-snoRNP complex"/>
    <property type="evidence" value="ECO:0007669"/>
    <property type="project" value="TreeGrafter"/>
</dbReference>
<sequence>MSENKFICEICQEKSKYTCPSCGMHTCSLKCYQEHKAKFNCSGKRSKTDYISLKNFDENNFFSDINFLEECEFVMKRQKTLKSKPNNQIRKLPFFLQKLIKKAQNQQIQPKKSIQYNLRFKTIIEYPIIKVCSLEEFSKLKISVENQANFDNINYIRFEQENEIINKDEQEK</sequence>
<dbReference type="Proteomes" id="UP001149090">
    <property type="component" value="Unassembled WGS sequence"/>
</dbReference>
<proteinExistence type="inferred from homology"/>
<comment type="function">
    <text evidence="5">Required for box C/D snoRNAs accumulation involved in snoRNA processing, snoRNA transport to the nucleolus and ribosome biogenesis.</text>
</comment>
<evidence type="ECO:0000259" key="8">
    <source>
        <dbReference type="PROSITE" id="PS51083"/>
    </source>
</evidence>
<evidence type="ECO:0000256" key="2">
    <source>
        <dbReference type="ARBA" id="ARBA00022723"/>
    </source>
</evidence>
<comment type="similarity">
    <text evidence="6">Belongs to the BCD1 family.</text>
</comment>
<keyword evidence="2" id="KW-0479">Metal-binding</keyword>
<dbReference type="InterPro" id="IPR051639">
    <property type="entry name" value="BCD1"/>
</dbReference>
<dbReference type="Pfam" id="PF25790">
    <property type="entry name" value="BCD1"/>
    <property type="match status" value="1"/>
</dbReference>
<comment type="caution">
    <text evidence="9">The sequence shown here is derived from an EMBL/GenBank/DDBJ whole genome shotgun (WGS) entry which is preliminary data.</text>
</comment>
<reference evidence="9" key="1">
    <citation type="submission" date="2022-10" db="EMBL/GenBank/DDBJ databases">
        <title>Novel sulphate-reducing endosymbionts in the free-living metamonad Anaeramoeba.</title>
        <authorList>
            <person name="Jerlstrom-Hultqvist J."/>
            <person name="Cepicka I."/>
            <person name="Gallot-Lavallee L."/>
            <person name="Salas-Leiva D."/>
            <person name="Curtis B.A."/>
            <person name="Zahonova K."/>
            <person name="Pipaliya S."/>
            <person name="Dacks J."/>
            <person name="Roger A.J."/>
        </authorList>
    </citation>
    <scope>NUCLEOTIDE SEQUENCE</scope>
    <source>
        <strain evidence="9">BMAN</strain>
    </source>
</reference>
<evidence type="ECO:0000256" key="1">
    <source>
        <dbReference type="ARBA" id="ARBA00022553"/>
    </source>
</evidence>
<dbReference type="InterPro" id="IPR007529">
    <property type="entry name" value="Znf_HIT"/>
</dbReference>
<dbReference type="Pfam" id="PF04438">
    <property type="entry name" value="zf-HIT"/>
    <property type="match status" value="1"/>
</dbReference>
<dbReference type="GO" id="GO:0048254">
    <property type="term" value="P:snoRNA localization"/>
    <property type="evidence" value="ECO:0007669"/>
    <property type="project" value="TreeGrafter"/>
</dbReference>
<keyword evidence="1" id="KW-0597">Phosphoprotein</keyword>
<dbReference type="GO" id="GO:0008270">
    <property type="term" value="F:zinc ion binding"/>
    <property type="evidence" value="ECO:0007669"/>
    <property type="project" value="UniProtKB-UniRule"/>
</dbReference>
<protein>
    <submittedName>
        <fullName evidence="9">Box c/d snoRNA protein</fullName>
    </submittedName>
</protein>